<reference evidence="4 5" key="1">
    <citation type="submission" date="2021-05" db="EMBL/GenBank/DDBJ databases">
        <title>Genome Assembly of Synthetic Allotetraploid Brassica napus Reveals Homoeologous Exchanges between Subgenomes.</title>
        <authorList>
            <person name="Davis J.T."/>
        </authorList>
    </citation>
    <scope>NUCLEOTIDE SEQUENCE [LARGE SCALE GENOMIC DNA]</scope>
    <source>
        <strain evidence="5">cv. Da-Ae</strain>
        <tissue evidence="4">Seedling</tissue>
    </source>
</reference>
<keyword evidence="2" id="KW-0430">Lectin</keyword>
<dbReference type="EMBL" id="JAGKQM010000003">
    <property type="protein sequence ID" value="KAH0933096.1"/>
    <property type="molecule type" value="Genomic_DNA"/>
</dbReference>
<dbReference type="PROSITE" id="PS51752">
    <property type="entry name" value="JACALIN_LECTIN"/>
    <property type="match status" value="2"/>
</dbReference>
<feature type="domain" description="Jacalin-type lectin" evidence="3">
    <location>
        <begin position="327"/>
        <end position="479"/>
    </location>
</feature>
<evidence type="ECO:0000256" key="2">
    <source>
        <dbReference type="ARBA" id="ARBA00022734"/>
    </source>
</evidence>
<evidence type="ECO:0000313" key="4">
    <source>
        <dbReference type="EMBL" id="KAH0933096.1"/>
    </source>
</evidence>
<accession>A0ABQ8DXE5</accession>
<comment type="caution">
    <text evidence="4">The sequence shown here is derived from an EMBL/GenBank/DDBJ whole genome shotgun (WGS) entry which is preliminary data.</text>
</comment>
<evidence type="ECO:0000256" key="1">
    <source>
        <dbReference type="ARBA" id="ARBA00006568"/>
    </source>
</evidence>
<comment type="similarity">
    <text evidence="1">Belongs to the jacalin lectin family.</text>
</comment>
<dbReference type="Proteomes" id="UP000824890">
    <property type="component" value="Unassembled WGS sequence"/>
</dbReference>
<feature type="domain" description="Jacalin-type lectin" evidence="3">
    <location>
        <begin position="171"/>
        <end position="324"/>
    </location>
</feature>
<dbReference type="InterPro" id="IPR001229">
    <property type="entry name" value="Jacalin-like_lectin_dom"/>
</dbReference>
<sequence>MSGFPGLSFLGPKGKNAVVAGGLTAFVFGVYFYTMKAVGGTDELQMAIDKFEDQKQVETDPKLFSSLLDRSLSDYLKPILLVSLPREFCGLYGSFSEKKYGGYLTSIGMYISHNRSIINQVPRTSFGATYDHQFVRAESPDHTTPSGHYQYPNVVDGFPVEPIRRRSIGVKDTSERIEFGEDDLEFDVFGDDDLEEKGRTMISHIYVSFDSIIRSIQFGYTENEALTLSKKYGPSEGFSFRIVKLNQDEYVTGLSGSLGYHGGITNLIFHTNRGKHGPFANDDTNPRRPKIEIDPSIRDRREFGGFFGSYSSGCITSIDLSFLIMKMLTMGPLGHSRTGSGGFEWDETPHNVLSHINVSFNKHGVTSIQFGYVENGAVVMSETYGSSSSVCSRRILRLNHETEFVKGIWGEIHNGYISSLAFHTNERAHYAVHWTFDSGEVGLEKMEFHSGILERREFGSFFGTCNHAQLTSIGFYVRLLVPNVMAIKGKMFQQARGDGEDFLILYYMVLLDYSCGLV</sequence>
<name>A0ABQ8DXE5_BRANA</name>
<proteinExistence type="inferred from homology"/>
<dbReference type="Gene3D" id="2.100.10.30">
    <property type="entry name" value="Jacalin-like lectin domain"/>
    <property type="match status" value="2"/>
</dbReference>
<protein>
    <recommendedName>
        <fullName evidence="3">Jacalin-type lectin domain-containing protein</fullName>
    </recommendedName>
</protein>
<evidence type="ECO:0000259" key="3">
    <source>
        <dbReference type="PROSITE" id="PS51752"/>
    </source>
</evidence>
<dbReference type="PANTHER" id="PTHR47293">
    <property type="entry name" value="JACALIN-RELATED LECTIN 3"/>
    <property type="match status" value="1"/>
</dbReference>
<evidence type="ECO:0000313" key="5">
    <source>
        <dbReference type="Proteomes" id="UP000824890"/>
    </source>
</evidence>
<keyword evidence="5" id="KW-1185">Reference proteome</keyword>
<dbReference type="SMART" id="SM00915">
    <property type="entry name" value="Jacalin"/>
    <property type="match status" value="2"/>
</dbReference>
<dbReference type="SUPFAM" id="SSF51101">
    <property type="entry name" value="Mannose-binding lectins"/>
    <property type="match status" value="2"/>
</dbReference>
<dbReference type="Pfam" id="PF01419">
    <property type="entry name" value="Jacalin"/>
    <property type="match status" value="2"/>
</dbReference>
<organism evidence="4 5">
    <name type="scientific">Brassica napus</name>
    <name type="common">Rape</name>
    <dbReference type="NCBI Taxonomy" id="3708"/>
    <lineage>
        <taxon>Eukaryota</taxon>
        <taxon>Viridiplantae</taxon>
        <taxon>Streptophyta</taxon>
        <taxon>Embryophyta</taxon>
        <taxon>Tracheophyta</taxon>
        <taxon>Spermatophyta</taxon>
        <taxon>Magnoliopsida</taxon>
        <taxon>eudicotyledons</taxon>
        <taxon>Gunneridae</taxon>
        <taxon>Pentapetalae</taxon>
        <taxon>rosids</taxon>
        <taxon>malvids</taxon>
        <taxon>Brassicales</taxon>
        <taxon>Brassicaceae</taxon>
        <taxon>Brassiceae</taxon>
        <taxon>Brassica</taxon>
    </lineage>
</organism>
<gene>
    <name evidence="4" type="ORF">HID58_010213</name>
</gene>
<dbReference type="PANTHER" id="PTHR47293:SF70">
    <property type="entry name" value="JACALIN-RELATED LECTIN 24-RELATED"/>
    <property type="match status" value="1"/>
</dbReference>
<dbReference type="InterPro" id="IPR036404">
    <property type="entry name" value="Jacalin-like_lectin_dom_sf"/>
</dbReference>